<proteinExistence type="predicted"/>
<organism evidence="1">
    <name type="scientific">Timspurckia oligopyrenoides</name>
    <dbReference type="NCBI Taxonomy" id="708627"/>
    <lineage>
        <taxon>Eukaryota</taxon>
        <taxon>Rhodophyta</taxon>
        <taxon>Bangiophyceae</taxon>
        <taxon>Porphyridiales</taxon>
        <taxon>Porphyridiaceae</taxon>
        <taxon>Timspurckia</taxon>
    </lineage>
</organism>
<dbReference type="GO" id="GO:0006888">
    <property type="term" value="P:endoplasmic reticulum to Golgi vesicle-mediated transport"/>
    <property type="evidence" value="ECO:0007669"/>
    <property type="project" value="InterPro"/>
</dbReference>
<protein>
    <submittedName>
        <fullName evidence="1">Uncharacterized protein</fullName>
    </submittedName>
</protein>
<reference evidence="1" key="1">
    <citation type="submission" date="2021-01" db="EMBL/GenBank/DDBJ databases">
        <authorList>
            <person name="Corre E."/>
            <person name="Pelletier E."/>
            <person name="Niang G."/>
            <person name="Scheremetjew M."/>
            <person name="Finn R."/>
            <person name="Kale V."/>
            <person name="Holt S."/>
            <person name="Cochrane G."/>
            <person name="Meng A."/>
            <person name="Brown T."/>
            <person name="Cohen L."/>
        </authorList>
    </citation>
    <scope>NUCLEOTIDE SEQUENCE</scope>
    <source>
        <strain evidence="1">CCMP3278</strain>
    </source>
</reference>
<dbReference type="AlphaFoldDB" id="A0A7S1ERY8"/>
<dbReference type="EMBL" id="HBFP01005916">
    <property type="protein sequence ID" value="CAD8819812.1"/>
    <property type="molecule type" value="Transcribed_RNA"/>
</dbReference>
<evidence type="ECO:0000313" key="1">
    <source>
        <dbReference type="EMBL" id="CAD8819812.1"/>
    </source>
</evidence>
<dbReference type="InterPro" id="IPR006722">
    <property type="entry name" value="Sedlin"/>
</dbReference>
<dbReference type="Pfam" id="PF04628">
    <property type="entry name" value="Sedlin_N"/>
    <property type="match status" value="1"/>
</dbReference>
<dbReference type="GO" id="GO:0005737">
    <property type="term" value="C:cytoplasm"/>
    <property type="evidence" value="ECO:0007669"/>
    <property type="project" value="GOC"/>
</dbReference>
<name>A0A7S1ERY8_9RHOD</name>
<dbReference type="InterPro" id="IPR011012">
    <property type="entry name" value="Longin-like_dom_sf"/>
</dbReference>
<gene>
    <name evidence="1" type="ORF">TOLI1172_LOCUS4201</name>
</gene>
<accession>A0A7S1ERY8</accession>
<dbReference type="PANTHER" id="PTHR12403">
    <property type="entry name" value="TRAFFICKING PROTEIN PARTICLE COMPLEX SUBUNIT 2"/>
    <property type="match status" value="1"/>
</dbReference>
<dbReference type="SUPFAM" id="SSF64356">
    <property type="entry name" value="SNARE-like"/>
    <property type="match status" value="1"/>
</dbReference>
<sequence>MNASVISSNSGSHAVQSSLSSKIICIGILAPKNQPLLISITDDAIGTSENTLPNKVEIEEAMYNLIDIFEDSLSNPAQTECYLGLLQRLNSIAFYGFHSCTKHKIILGIHDHSHSESKSIPIKSIMQDVHRIIIAAHLNIFHTIDEQYTSSPRLISSINAIISQKSPTNAQLLSNSAAGKEK</sequence>
<dbReference type="Gene3D" id="3.30.450.70">
    <property type="match status" value="1"/>
</dbReference>